<evidence type="ECO:0000313" key="5">
    <source>
        <dbReference type="Proteomes" id="UP000289703"/>
    </source>
</evidence>
<keyword evidence="5" id="KW-1185">Reference proteome</keyword>
<dbReference type="InterPro" id="IPR036163">
    <property type="entry name" value="HMA_dom_sf"/>
</dbReference>
<feature type="chain" id="PRO_5020589436" evidence="2">
    <location>
        <begin position="22"/>
        <end position="143"/>
    </location>
</feature>
<dbReference type="OrthoDB" id="5513217at2"/>
<protein>
    <submittedName>
        <fullName evidence="4">ATPase</fullName>
    </submittedName>
</protein>
<sequence>MRTKILSLGVLFLMGTMSLLAQSKTEKFKVYGNCSMCEKTIEKAAQSVEGVTAADWNKETKMMEVSFDKAKTNVHKVHMAIAKVGYDTEMHKANDEAYKKLPACCKYERAKSVENEHKSHKGHDHSNCTDSQKKSKSSSCCKK</sequence>
<dbReference type="PROSITE" id="PS50846">
    <property type="entry name" value="HMA_2"/>
    <property type="match status" value="1"/>
</dbReference>
<dbReference type="Proteomes" id="UP000289703">
    <property type="component" value="Unassembled WGS sequence"/>
</dbReference>
<feature type="compositionally biased region" description="Basic and acidic residues" evidence="1">
    <location>
        <begin position="124"/>
        <end position="133"/>
    </location>
</feature>
<dbReference type="RefSeq" id="WP_129253816.1">
    <property type="nucleotide sequence ID" value="NZ_SAXA01000004.1"/>
</dbReference>
<evidence type="ECO:0000256" key="1">
    <source>
        <dbReference type="SAM" id="MobiDB-lite"/>
    </source>
</evidence>
<comment type="caution">
    <text evidence="4">The sequence shown here is derived from an EMBL/GenBank/DDBJ whole genome shotgun (WGS) entry which is preliminary data.</text>
</comment>
<evidence type="ECO:0000259" key="3">
    <source>
        <dbReference type="PROSITE" id="PS50846"/>
    </source>
</evidence>
<dbReference type="CDD" id="cd00371">
    <property type="entry name" value="HMA"/>
    <property type="match status" value="1"/>
</dbReference>
<reference evidence="4 5" key="1">
    <citation type="submission" date="2019-01" db="EMBL/GenBank/DDBJ databases">
        <title>Ancylomarina salipaludis sp. nov., isolated from a salt marsh.</title>
        <authorList>
            <person name="Yoon J.-H."/>
        </authorList>
    </citation>
    <scope>NUCLEOTIDE SEQUENCE [LARGE SCALE GENOMIC DNA]</scope>
    <source>
        <strain evidence="4 5">SHSM-M15</strain>
    </source>
</reference>
<proteinExistence type="predicted"/>
<dbReference type="EMBL" id="SAXA01000004">
    <property type="protein sequence ID" value="RXQ95923.1"/>
    <property type="molecule type" value="Genomic_DNA"/>
</dbReference>
<dbReference type="PRINTS" id="PR00946">
    <property type="entry name" value="HGSCAVENGER"/>
</dbReference>
<dbReference type="AlphaFoldDB" id="A0A4V1N0A7"/>
<feature type="region of interest" description="Disordered" evidence="1">
    <location>
        <begin position="114"/>
        <end position="143"/>
    </location>
</feature>
<name>A0A4V1N0A7_9BACT</name>
<feature type="domain" description="HMA" evidence="3">
    <location>
        <begin position="23"/>
        <end position="89"/>
    </location>
</feature>
<organism evidence="4 5">
    <name type="scientific">Ancylomarina salipaludis</name>
    <dbReference type="NCBI Taxonomy" id="2501299"/>
    <lineage>
        <taxon>Bacteria</taxon>
        <taxon>Pseudomonadati</taxon>
        <taxon>Bacteroidota</taxon>
        <taxon>Bacteroidia</taxon>
        <taxon>Marinilabiliales</taxon>
        <taxon>Marinifilaceae</taxon>
        <taxon>Ancylomarina</taxon>
    </lineage>
</organism>
<accession>A0A4V1N0A7</accession>
<dbReference type="Gene3D" id="3.30.70.100">
    <property type="match status" value="1"/>
</dbReference>
<dbReference type="InterPro" id="IPR001802">
    <property type="entry name" value="MerP/CopZ"/>
</dbReference>
<dbReference type="SUPFAM" id="SSF55008">
    <property type="entry name" value="HMA, heavy metal-associated domain"/>
    <property type="match status" value="1"/>
</dbReference>
<evidence type="ECO:0000313" key="4">
    <source>
        <dbReference type="EMBL" id="RXQ95923.1"/>
    </source>
</evidence>
<dbReference type="Pfam" id="PF00403">
    <property type="entry name" value="HMA"/>
    <property type="match status" value="1"/>
</dbReference>
<evidence type="ECO:0000256" key="2">
    <source>
        <dbReference type="SAM" id="SignalP"/>
    </source>
</evidence>
<keyword evidence="2" id="KW-0732">Signal</keyword>
<gene>
    <name evidence="4" type="ORF">EO244_06365</name>
</gene>
<dbReference type="GO" id="GO:0046872">
    <property type="term" value="F:metal ion binding"/>
    <property type="evidence" value="ECO:0007669"/>
    <property type="project" value="InterPro"/>
</dbReference>
<feature type="signal peptide" evidence="2">
    <location>
        <begin position="1"/>
        <end position="21"/>
    </location>
</feature>
<dbReference type="InterPro" id="IPR006121">
    <property type="entry name" value="HMA_dom"/>
</dbReference>